<keyword evidence="4" id="KW-0067">ATP-binding</keyword>
<reference evidence="5" key="1">
    <citation type="submission" date="2017-12" db="EMBL/GenBank/DDBJ databases">
        <title>Draft genome sequence of Telmatospirillum siberiense 26-4b1T, an acidotolerant peatland alphaproteobacterium potentially involved in sulfur cycling.</title>
        <authorList>
            <person name="Hausmann B."/>
            <person name="Pjevac P."/>
            <person name="Schreck K."/>
            <person name="Herbold C.W."/>
            <person name="Daims H."/>
            <person name="Wagner M."/>
            <person name="Pester M."/>
            <person name="Loy A."/>
        </authorList>
    </citation>
    <scope>NUCLEOTIDE SEQUENCE [LARGE SCALE GENOMIC DNA]</scope>
    <source>
        <strain evidence="5">26-4b1</strain>
    </source>
</reference>
<organism evidence="4 5">
    <name type="scientific">Telmatospirillum siberiense</name>
    <dbReference type="NCBI Taxonomy" id="382514"/>
    <lineage>
        <taxon>Bacteria</taxon>
        <taxon>Pseudomonadati</taxon>
        <taxon>Pseudomonadota</taxon>
        <taxon>Alphaproteobacteria</taxon>
        <taxon>Rhodospirillales</taxon>
        <taxon>Rhodospirillaceae</taxon>
        <taxon>Telmatospirillum</taxon>
    </lineage>
</organism>
<dbReference type="InterPro" id="IPR027417">
    <property type="entry name" value="P-loop_NTPase"/>
</dbReference>
<dbReference type="PANTHER" id="PTHR10799">
    <property type="entry name" value="SNF2/RAD54 HELICASE FAMILY"/>
    <property type="match status" value="1"/>
</dbReference>
<evidence type="ECO:0000259" key="2">
    <source>
        <dbReference type="PROSITE" id="PS51192"/>
    </source>
</evidence>
<dbReference type="GO" id="GO:0005524">
    <property type="term" value="F:ATP binding"/>
    <property type="evidence" value="ECO:0007669"/>
    <property type="project" value="InterPro"/>
</dbReference>
<dbReference type="InterPro" id="IPR014001">
    <property type="entry name" value="Helicase_ATP-bd"/>
</dbReference>
<evidence type="ECO:0000313" key="4">
    <source>
        <dbReference type="EMBL" id="PKU26569.1"/>
    </source>
</evidence>
<sequence>MPVRFSSEDLGRTFESHNLIKGRSLILRDGVVEVELIGEDIKGVVRDGEMRHAVTLTPSLRNGRLFVASHCGCDRHACPHAAATALAALDRFPILRKPQQKSFFDALLTNAETDRGRLVFLLSPGQVPFSCFVSTMLEHEGSSRIEATTPRKILGDPESGEPARALARALGGGEVTRTGIKASVMGTILGMLVASGQAKWMPTGKRLQRGEERFFARNAVPNLPPKSAVLLGEAANWYVDSASGAVGLIGVPQQTTQSAPRSDIRRFERPRRISHRSSEQAIVEEPLVPVLRLTQFDGLDGFGRTQRQDALVLDFDYAGAVTHADDERQFVRVENGAAATFVRRNPREEASALETLREDGLVQMRLAGDGGGKGRRIFLFRGQNASDRWQNFVTSRIPELERQGWRCEVKGDFGPRVVEVVGDYDLQIGDAGPGAFSVELGIEIDGVRQNLLPILLHILDHGGMDDSRIVDGQVITRLADGRTLKLPADRIRRLLATFADLFEAARRSDGKALVLPEAEAPALLDLEDLLTTRWQNAAAIQSYTEQFRDGAEIPPVSVPATFTATLRPYQQQGVDWLQHLREHSLAGLLADDMGLGKTAQTIAHITIEEEAGRLDRPVLIVVPTSLVPNWMAELGKFAPHLSTMVLHGGDRHERRERIADVQVVITTYTVLARDIEIMKHIPWHLVVLDEAQAIKSPDAKATRAVCQLDTRHKIGLSGTPVENNLGELWSEFAFLMPGLLGDRKTFNKRFRTPIEKNNDVIRRGQLARRIRPFILRRTKSEVATELPPKHVVLRRVELAPEQRELYDTIRAMLHEEVREQIAARGLMRSRIVVLDALLKLRQVCCDPRLVKLPSARLVERSSKLDDLLEMVTEMISEGRRILLFSQFTSMLDLMKPRLVAAGLSFVELRGETLDRAEPVRAFEAGEVPLFLISLKAGGRGLNLVSADTVIHYDPWWNPAVEEQASDRAHRIGQTKSVFVYKLIAAGTIEEKMVELQARKAALAMVTLGGGEDFPPIEFDDIDYLFGPGLDQQVA</sequence>
<dbReference type="GO" id="GO:0016787">
    <property type="term" value="F:hydrolase activity"/>
    <property type="evidence" value="ECO:0007669"/>
    <property type="project" value="UniProtKB-KW"/>
</dbReference>
<feature type="domain" description="Helicase C-terminal" evidence="3">
    <location>
        <begin position="863"/>
        <end position="1021"/>
    </location>
</feature>
<dbReference type="InterPro" id="IPR038718">
    <property type="entry name" value="SNF2-like_sf"/>
</dbReference>
<dbReference type="PROSITE" id="PS51192">
    <property type="entry name" value="HELICASE_ATP_BIND_1"/>
    <property type="match status" value="1"/>
</dbReference>
<dbReference type="InterPro" id="IPR049730">
    <property type="entry name" value="SNF2/RAD54-like_C"/>
</dbReference>
<gene>
    <name evidence="4" type="ORF">CWS72_01655</name>
</gene>
<dbReference type="Pfam" id="PF00271">
    <property type="entry name" value="Helicase_C"/>
    <property type="match status" value="1"/>
</dbReference>
<feature type="domain" description="Helicase ATP-binding" evidence="2">
    <location>
        <begin position="578"/>
        <end position="738"/>
    </location>
</feature>
<evidence type="ECO:0000259" key="3">
    <source>
        <dbReference type="PROSITE" id="PS51194"/>
    </source>
</evidence>
<dbReference type="CDD" id="cd18793">
    <property type="entry name" value="SF2_C_SNF"/>
    <property type="match status" value="1"/>
</dbReference>
<dbReference type="SMART" id="SM00487">
    <property type="entry name" value="DEXDc"/>
    <property type="match status" value="1"/>
</dbReference>
<dbReference type="Gene3D" id="3.40.50.10810">
    <property type="entry name" value="Tandem AAA-ATPase domain"/>
    <property type="match status" value="1"/>
</dbReference>
<evidence type="ECO:0000313" key="5">
    <source>
        <dbReference type="Proteomes" id="UP000233293"/>
    </source>
</evidence>
<dbReference type="EMBL" id="PIUM01000001">
    <property type="protein sequence ID" value="PKU26569.1"/>
    <property type="molecule type" value="Genomic_DNA"/>
</dbReference>
<evidence type="ECO:0000256" key="1">
    <source>
        <dbReference type="ARBA" id="ARBA00022801"/>
    </source>
</evidence>
<dbReference type="InterPro" id="IPR001650">
    <property type="entry name" value="Helicase_C-like"/>
</dbReference>
<name>A0A2N3Q1N4_9PROT</name>
<keyword evidence="5" id="KW-1185">Reference proteome</keyword>
<dbReference type="Pfam" id="PF00176">
    <property type="entry name" value="SNF2-rel_dom"/>
    <property type="match status" value="1"/>
</dbReference>
<dbReference type="PROSITE" id="PS51194">
    <property type="entry name" value="HELICASE_CTER"/>
    <property type="match status" value="1"/>
</dbReference>
<dbReference type="RefSeq" id="WP_101248801.1">
    <property type="nucleotide sequence ID" value="NZ_PIUM01000001.1"/>
</dbReference>
<dbReference type="InterPro" id="IPR000330">
    <property type="entry name" value="SNF2_N"/>
</dbReference>
<keyword evidence="1" id="KW-0378">Hydrolase</keyword>
<dbReference type="SMART" id="SM00490">
    <property type="entry name" value="HELICc"/>
    <property type="match status" value="1"/>
</dbReference>
<keyword evidence="4" id="KW-0347">Helicase</keyword>
<protein>
    <submittedName>
        <fullName evidence="4">ATP-dependent helicase</fullName>
    </submittedName>
</protein>
<comment type="caution">
    <text evidence="4">The sequence shown here is derived from an EMBL/GenBank/DDBJ whole genome shotgun (WGS) entry which is preliminary data.</text>
</comment>
<dbReference type="GO" id="GO:0004386">
    <property type="term" value="F:helicase activity"/>
    <property type="evidence" value="ECO:0007669"/>
    <property type="project" value="UniProtKB-KW"/>
</dbReference>
<proteinExistence type="predicted"/>
<dbReference type="Proteomes" id="UP000233293">
    <property type="component" value="Unassembled WGS sequence"/>
</dbReference>
<keyword evidence="4" id="KW-0547">Nucleotide-binding</keyword>
<accession>A0A2N3Q1N4</accession>
<dbReference type="SUPFAM" id="SSF52540">
    <property type="entry name" value="P-loop containing nucleoside triphosphate hydrolases"/>
    <property type="match status" value="2"/>
</dbReference>
<dbReference type="Gene3D" id="3.40.50.300">
    <property type="entry name" value="P-loop containing nucleotide triphosphate hydrolases"/>
    <property type="match status" value="1"/>
</dbReference>
<dbReference type="AlphaFoldDB" id="A0A2N3Q1N4"/>
<dbReference type="CDD" id="cd18012">
    <property type="entry name" value="DEXQc_arch_SWI2_SNF2"/>
    <property type="match status" value="1"/>
</dbReference>